<dbReference type="Gene3D" id="1.20.120.1220">
    <property type="match status" value="1"/>
</dbReference>
<dbReference type="EMBL" id="CP054614">
    <property type="protein sequence ID" value="QKS55538.1"/>
    <property type="molecule type" value="Genomic_DNA"/>
</dbReference>
<dbReference type="InterPro" id="IPR000045">
    <property type="entry name" value="Prepilin_IV_endopep_pep"/>
</dbReference>
<evidence type="ECO:0000256" key="1">
    <source>
        <dbReference type="ARBA" id="ARBA00005801"/>
    </source>
</evidence>
<evidence type="ECO:0000313" key="7">
    <source>
        <dbReference type="Proteomes" id="UP000509327"/>
    </source>
</evidence>
<dbReference type="GO" id="GO:0008168">
    <property type="term" value="F:methyltransferase activity"/>
    <property type="evidence" value="ECO:0007669"/>
    <property type="project" value="UniProtKB-KW"/>
</dbReference>
<gene>
    <name evidence="4" type="ORF">DFQ00_106310</name>
    <name evidence="5" type="ORF">HUB98_03875</name>
</gene>
<dbReference type="GO" id="GO:0004190">
    <property type="term" value="F:aspartic-type endopeptidase activity"/>
    <property type="evidence" value="ECO:0007669"/>
    <property type="project" value="InterPro"/>
</dbReference>
<dbReference type="RefSeq" id="WP_110896825.1">
    <property type="nucleotide sequence ID" value="NZ_CP054614.1"/>
</dbReference>
<dbReference type="InterPro" id="IPR050882">
    <property type="entry name" value="Prepilin_peptidase/N-MTase"/>
</dbReference>
<dbReference type="PANTHER" id="PTHR30487:SF0">
    <property type="entry name" value="PREPILIN LEADER PEPTIDASE_N-METHYLTRANSFERASE-RELATED"/>
    <property type="match status" value="1"/>
</dbReference>
<dbReference type="GO" id="GO:0006465">
    <property type="term" value="P:signal peptide processing"/>
    <property type="evidence" value="ECO:0007669"/>
    <property type="project" value="TreeGrafter"/>
</dbReference>
<dbReference type="GO" id="GO:0032259">
    <property type="term" value="P:methylation"/>
    <property type="evidence" value="ECO:0007669"/>
    <property type="project" value="UniProtKB-KW"/>
</dbReference>
<keyword evidence="2" id="KW-0812">Transmembrane</keyword>
<dbReference type="OrthoDB" id="9789291at2"/>
<accession>A0A2V4VJM7</accession>
<organism evidence="4 6">
    <name type="scientific">Paenibacillus barcinonensis</name>
    <dbReference type="NCBI Taxonomy" id="198119"/>
    <lineage>
        <taxon>Bacteria</taxon>
        <taxon>Bacillati</taxon>
        <taxon>Bacillota</taxon>
        <taxon>Bacilli</taxon>
        <taxon>Bacillales</taxon>
        <taxon>Paenibacillaceae</taxon>
        <taxon>Paenibacillus</taxon>
    </lineage>
</organism>
<feature type="transmembrane region" description="Helical" evidence="2">
    <location>
        <begin position="6"/>
        <end position="22"/>
    </location>
</feature>
<evidence type="ECO:0000313" key="6">
    <source>
        <dbReference type="Proteomes" id="UP000247790"/>
    </source>
</evidence>
<feature type="domain" description="Prepilin type IV endopeptidase peptidase" evidence="3">
    <location>
        <begin position="10"/>
        <end position="111"/>
    </location>
</feature>
<evidence type="ECO:0000256" key="2">
    <source>
        <dbReference type="SAM" id="Phobius"/>
    </source>
</evidence>
<feature type="transmembrane region" description="Helical" evidence="2">
    <location>
        <begin position="125"/>
        <end position="141"/>
    </location>
</feature>
<keyword evidence="2" id="KW-0472">Membrane</keyword>
<keyword evidence="7" id="KW-1185">Reference proteome</keyword>
<proteinExistence type="inferred from homology"/>
<evidence type="ECO:0000259" key="3">
    <source>
        <dbReference type="Pfam" id="PF01478"/>
    </source>
</evidence>
<evidence type="ECO:0000313" key="5">
    <source>
        <dbReference type="EMBL" id="QKS55538.1"/>
    </source>
</evidence>
<dbReference type="EMBL" id="QJSW01000006">
    <property type="protein sequence ID" value="PYE49324.1"/>
    <property type="molecule type" value="Genomic_DNA"/>
</dbReference>
<evidence type="ECO:0000313" key="4">
    <source>
        <dbReference type="EMBL" id="PYE49324.1"/>
    </source>
</evidence>
<dbReference type="Pfam" id="PF01478">
    <property type="entry name" value="Peptidase_A24"/>
    <property type="match status" value="1"/>
</dbReference>
<feature type="transmembrane region" description="Helical" evidence="2">
    <location>
        <begin position="29"/>
        <end position="46"/>
    </location>
</feature>
<keyword evidence="4" id="KW-0808">Transferase</keyword>
<dbReference type="GO" id="GO:0005886">
    <property type="term" value="C:plasma membrane"/>
    <property type="evidence" value="ECO:0007669"/>
    <property type="project" value="TreeGrafter"/>
</dbReference>
<dbReference type="Proteomes" id="UP000247790">
    <property type="component" value="Unassembled WGS sequence"/>
</dbReference>
<name>A0A2V4VJM7_PAEBA</name>
<dbReference type="Proteomes" id="UP000509327">
    <property type="component" value="Chromosome"/>
</dbReference>
<feature type="transmembrane region" description="Helical" evidence="2">
    <location>
        <begin position="52"/>
        <end position="71"/>
    </location>
</feature>
<dbReference type="PANTHER" id="PTHR30487">
    <property type="entry name" value="TYPE 4 PREPILIN-LIKE PROTEINS LEADER PEPTIDE-PROCESSING ENZYME"/>
    <property type="match status" value="1"/>
</dbReference>
<protein>
    <submittedName>
        <fullName evidence="4 5">Prepilin peptidase</fullName>
    </submittedName>
</protein>
<keyword evidence="2" id="KW-1133">Transmembrane helix</keyword>
<reference evidence="4 6" key="1">
    <citation type="submission" date="2018-06" db="EMBL/GenBank/DDBJ databases">
        <title>Genomic Encyclopedia of Type Strains, Phase III (KMG-III): the genomes of soil and plant-associated and newly described type strains.</title>
        <authorList>
            <person name="Whitman W."/>
        </authorList>
    </citation>
    <scope>NUCLEOTIDE SEQUENCE [LARGE SCALE GENOMIC DNA]</scope>
    <source>
        <strain evidence="4 6">CECT 7022</strain>
    </source>
</reference>
<keyword evidence="4" id="KW-0489">Methyltransferase</keyword>
<sequence>MELLWIDLPLFVILIWATYTDIKSRIIPDRLVFSGLCYFLVIRIGYADQPYFHYLLGVIAGAGILYICALIRPGSFGGGDIKLLAVVGAALGWHESLIFLCLLLGIAGLFAIIGLLISRDNKRQIPLAPFFLTAFLLIYHFKVNL</sequence>
<dbReference type="AlphaFoldDB" id="A0A2V4VJM7"/>
<comment type="similarity">
    <text evidence="1">Belongs to the peptidase A24 family.</text>
</comment>
<feature type="transmembrane region" description="Helical" evidence="2">
    <location>
        <begin position="83"/>
        <end position="113"/>
    </location>
</feature>
<reference evidence="5 7" key="2">
    <citation type="submission" date="2020-06" db="EMBL/GenBank/DDBJ databases">
        <title>Complete genome of Paenibacillus barcinonensis KACC11450.</title>
        <authorList>
            <person name="Kim M."/>
            <person name="Park Y.-J."/>
            <person name="Shin J.-H."/>
        </authorList>
    </citation>
    <scope>NUCLEOTIDE SEQUENCE [LARGE SCALE GENOMIC DNA]</scope>
    <source>
        <strain evidence="5 7">KACC11450</strain>
    </source>
</reference>